<gene>
    <name evidence="4" type="ORF">FLO80_08990</name>
</gene>
<keyword evidence="4" id="KW-0255">Endonuclease</keyword>
<evidence type="ECO:0000313" key="4">
    <source>
        <dbReference type="EMBL" id="KAA0916246.1"/>
    </source>
</evidence>
<dbReference type="AlphaFoldDB" id="A0A5A9ZGU1"/>
<keyword evidence="2" id="KW-1133">Transmembrane helix</keyword>
<dbReference type="Gene3D" id="3.60.10.10">
    <property type="entry name" value="Endonuclease/exonuclease/phosphatase"/>
    <property type="match status" value="1"/>
</dbReference>
<keyword evidence="4" id="KW-0540">Nuclease</keyword>
<dbReference type="SUPFAM" id="SSF56219">
    <property type="entry name" value="DNase I-like"/>
    <property type="match status" value="1"/>
</dbReference>
<proteinExistence type="predicted"/>
<name>A0A5A9ZGU1_9RHOB</name>
<dbReference type="Pfam" id="PF03372">
    <property type="entry name" value="Exo_endo_phos"/>
    <property type="match status" value="1"/>
</dbReference>
<dbReference type="InterPro" id="IPR036691">
    <property type="entry name" value="Endo/exonu/phosph_ase_sf"/>
</dbReference>
<sequence length="399" mass="43308">MGLSSCMHDHARHRDESRGRPDRGKACPRLCKGAGRSRGKADAHRLIGWIVGFWLVASGVAADTFRVATYHADLSRKGPGLLLRDILKGNDQSEAVAEVIARVRPDILLLLDIDFDFEARALGALNARIAAAGHRFDHAFTKRPNSGMATDLDLDGDGRRGGPGDAQGFGRFAGEGGMAVLSRWPIGEVTDLSGLIWGAQPWAIYPEVGGRPYPSDEAKAVQRLSSVAHWVLPVETPEGRVTLAAFHATPSVFDGPEDRNGRRNHDEIMLWRHWMNGDFGQATEGRFIILGDANLDPVDGDGIKVAIRGLLGDARLQDPLPKSPGAPAEADPEHEGNPALDTVDWPGPDPGNLRVDYVLPSADFRLRGAGVFWPAPGEDGHDLAQRASRHRLVWVDLEF</sequence>
<dbReference type="GO" id="GO:0004519">
    <property type="term" value="F:endonuclease activity"/>
    <property type="evidence" value="ECO:0007669"/>
    <property type="project" value="UniProtKB-KW"/>
</dbReference>
<dbReference type="Proteomes" id="UP000325291">
    <property type="component" value="Unassembled WGS sequence"/>
</dbReference>
<keyword evidence="2" id="KW-0472">Membrane</keyword>
<dbReference type="InterPro" id="IPR005135">
    <property type="entry name" value="Endo/exonuclease/phosphatase"/>
</dbReference>
<evidence type="ECO:0000313" key="5">
    <source>
        <dbReference type="Proteomes" id="UP000325291"/>
    </source>
</evidence>
<keyword evidence="2" id="KW-0812">Transmembrane</keyword>
<comment type="caution">
    <text evidence="4">The sequence shown here is derived from an EMBL/GenBank/DDBJ whole genome shotgun (WGS) entry which is preliminary data.</text>
</comment>
<feature type="region of interest" description="Disordered" evidence="1">
    <location>
        <begin position="1"/>
        <end position="27"/>
    </location>
</feature>
<keyword evidence="5" id="KW-1185">Reference proteome</keyword>
<organism evidence="4 5">
    <name type="scientific">Aquicoccus porphyridii</name>
    <dbReference type="NCBI Taxonomy" id="1852029"/>
    <lineage>
        <taxon>Bacteria</taxon>
        <taxon>Pseudomonadati</taxon>
        <taxon>Pseudomonadota</taxon>
        <taxon>Alphaproteobacteria</taxon>
        <taxon>Rhodobacterales</taxon>
        <taxon>Paracoccaceae</taxon>
        <taxon>Aquicoccus</taxon>
    </lineage>
</organism>
<feature type="domain" description="Endonuclease/exonuclease/phosphatase" evidence="3">
    <location>
        <begin position="86"/>
        <end position="389"/>
    </location>
</feature>
<keyword evidence="4" id="KW-0378">Hydrolase</keyword>
<accession>A0A5A9ZGU1</accession>
<feature type="region of interest" description="Disordered" evidence="1">
    <location>
        <begin position="316"/>
        <end position="347"/>
    </location>
</feature>
<feature type="compositionally biased region" description="Basic and acidic residues" evidence="1">
    <location>
        <begin position="7"/>
        <end position="25"/>
    </location>
</feature>
<evidence type="ECO:0000259" key="3">
    <source>
        <dbReference type="Pfam" id="PF03372"/>
    </source>
</evidence>
<evidence type="ECO:0000256" key="2">
    <source>
        <dbReference type="SAM" id="Phobius"/>
    </source>
</evidence>
<dbReference type="EMBL" id="VINQ01000005">
    <property type="protein sequence ID" value="KAA0916246.1"/>
    <property type="molecule type" value="Genomic_DNA"/>
</dbReference>
<reference evidence="4 5" key="1">
    <citation type="submission" date="2019-07" db="EMBL/GenBank/DDBJ databases">
        <title>Aquicoccus porphyridii gen. nov., sp. nov., isolated from a small marine red alga, Porphyridium marinum.</title>
        <authorList>
            <person name="Liu L."/>
        </authorList>
    </citation>
    <scope>NUCLEOTIDE SEQUENCE [LARGE SCALE GENOMIC DNA]</scope>
    <source>
        <strain evidence="4 5">L1 8-17</strain>
    </source>
</reference>
<feature type="transmembrane region" description="Helical" evidence="2">
    <location>
        <begin position="46"/>
        <end position="65"/>
    </location>
</feature>
<evidence type="ECO:0000256" key="1">
    <source>
        <dbReference type="SAM" id="MobiDB-lite"/>
    </source>
</evidence>
<protein>
    <submittedName>
        <fullName evidence="4">Endonuclease/exonuclease/phosphatase family protein</fullName>
    </submittedName>
</protein>
<dbReference type="GO" id="GO:0004527">
    <property type="term" value="F:exonuclease activity"/>
    <property type="evidence" value="ECO:0007669"/>
    <property type="project" value="UniProtKB-KW"/>
</dbReference>
<keyword evidence="4" id="KW-0269">Exonuclease</keyword>